<dbReference type="Proteomes" id="UP000887458">
    <property type="component" value="Unassembled WGS sequence"/>
</dbReference>
<evidence type="ECO:0000256" key="1">
    <source>
        <dbReference type="SAM" id="SignalP"/>
    </source>
</evidence>
<reference evidence="2 3" key="2">
    <citation type="journal article" date="2022" name="Mol. Biol. Evol.">
        <title>Comparative Genomics Reveals Insights into the Divergent Evolution of Astigmatic Mites and Household Pest Adaptations.</title>
        <authorList>
            <person name="Xiong Q."/>
            <person name="Wan A.T."/>
            <person name="Liu X."/>
            <person name="Fung C.S."/>
            <person name="Xiao X."/>
            <person name="Malainual N."/>
            <person name="Hou J."/>
            <person name="Wang L."/>
            <person name="Wang M."/>
            <person name="Yang K.Y."/>
            <person name="Cui Y."/>
            <person name="Leung E.L."/>
            <person name="Nong W."/>
            <person name="Shin S.K."/>
            <person name="Au S.W."/>
            <person name="Jeong K.Y."/>
            <person name="Chew F.T."/>
            <person name="Hui J.H."/>
            <person name="Leung T.F."/>
            <person name="Tungtrongchitr A."/>
            <person name="Zhong N."/>
            <person name="Liu Z."/>
            <person name="Tsui S.K."/>
        </authorList>
    </citation>
    <scope>NUCLEOTIDE SEQUENCE [LARGE SCALE GENOMIC DNA]</scope>
    <source>
        <strain evidence="2">Derp</strain>
    </source>
</reference>
<reference evidence="2 3" key="1">
    <citation type="journal article" date="2018" name="J. Allergy Clin. Immunol.">
        <title>High-quality assembly of Dermatophagoides pteronyssinus genome and transcriptome reveals a wide range of novel allergens.</title>
        <authorList>
            <person name="Liu X.Y."/>
            <person name="Yang K.Y."/>
            <person name="Wang M.Q."/>
            <person name="Kwok J.S."/>
            <person name="Zeng X."/>
            <person name="Yang Z."/>
            <person name="Xiao X.J."/>
            <person name="Lau C.P."/>
            <person name="Li Y."/>
            <person name="Huang Z.M."/>
            <person name="Ba J.G."/>
            <person name="Yim A.K."/>
            <person name="Ouyang C.Y."/>
            <person name="Ngai S.M."/>
            <person name="Chan T.F."/>
            <person name="Leung E.L."/>
            <person name="Liu L."/>
            <person name="Liu Z.G."/>
            <person name="Tsui S.K."/>
        </authorList>
    </citation>
    <scope>NUCLEOTIDE SEQUENCE [LARGE SCALE GENOMIC DNA]</scope>
    <source>
        <strain evidence="2">Derp</strain>
    </source>
</reference>
<feature type="chain" id="PRO_5046423258" evidence="1">
    <location>
        <begin position="22"/>
        <end position="74"/>
    </location>
</feature>
<evidence type="ECO:0000313" key="3">
    <source>
        <dbReference type="Proteomes" id="UP000887458"/>
    </source>
</evidence>
<keyword evidence="1" id="KW-0732">Signal</keyword>
<feature type="signal peptide" evidence="1">
    <location>
        <begin position="1"/>
        <end position="21"/>
    </location>
</feature>
<accession>A0ABQ8J9C4</accession>
<evidence type="ECO:0000313" key="2">
    <source>
        <dbReference type="EMBL" id="KAH9419212.1"/>
    </source>
</evidence>
<proteinExistence type="predicted"/>
<gene>
    <name evidence="2" type="ORF">DERP_005716</name>
</gene>
<dbReference type="EMBL" id="NJHN03000060">
    <property type="protein sequence ID" value="KAH9419212.1"/>
    <property type="molecule type" value="Genomic_DNA"/>
</dbReference>
<organism evidence="2 3">
    <name type="scientific">Dermatophagoides pteronyssinus</name>
    <name type="common">European house dust mite</name>
    <dbReference type="NCBI Taxonomy" id="6956"/>
    <lineage>
        <taxon>Eukaryota</taxon>
        <taxon>Metazoa</taxon>
        <taxon>Ecdysozoa</taxon>
        <taxon>Arthropoda</taxon>
        <taxon>Chelicerata</taxon>
        <taxon>Arachnida</taxon>
        <taxon>Acari</taxon>
        <taxon>Acariformes</taxon>
        <taxon>Sarcoptiformes</taxon>
        <taxon>Astigmata</taxon>
        <taxon>Psoroptidia</taxon>
        <taxon>Analgoidea</taxon>
        <taxon>Pyroglyphidae</taxon>
        <taxon>Dermatophagoidinae</taxon>
        <taxon>Dermatophagoides</taxon>
    </lineage>
</organism>
<sequence length="74" mass="7677">MNIKIFSLIFVLLAITVGISAQYYGGRGGYGRGGYGRGGYGGWGRGGGYGRRGGWGGRGRGGYGGWGRRGGFYG</sequence>
<comment type="caution">
    <text evidence="2">The sequence shown here is derived from an EMBL/GenBank/DDBJ whole genome shotgun (WGS) entry which is preliminary data.</text>
</comment>
<protein>
    <submittedName>
        <fullName evidence="2">Uncharacterized protein</fullName>
    </submittedName>
</protein>
<name>A0ABQ8J9C4_DERPT</name>
<keyword evidence="3" id="KW-1185">Reference proteome</keyword>